<reference evidence="8" key="1">
    <citation type="submission" date="2015-11" db="EMBL/GenBank/DDBJ databases">
        <authorList>
            <person name="Holder M.E."/>
            <person name="Ajami N.J."/>
            <person name="Petrosino J.F."/>
        </authorList>
    </citation>
    <scope>NUCLEOTIDE SEQUENCE [LARGE SCALE GENOMIC DNA]</scope>
    <source>
        <strain evidence="8">F0113</strain>
    </source>
</reference>
<dbReference type="CDD" id="cd18785">
    <property type="entry name" value="SF2_C"/>
    <property type="match status" value="1"/>
</dbReference>
<feature type="domain" description="Helicase ATP-binding" evidence="4">
    <location>
        <begin position="149"/>
        <end position="327"/>
    </location>
</feature>
<dbReference type="InterPro" id="IPR014001">
    <property type="entry name" value="Helicase_ATP-bd"/>
</dbReference>
<keyword evidence="7" id="KW-0255">Endonuclease</keyword>
<proteinExistence type="predicted"/>
<evidence type="ECO:0000313" key="8">
    <source>
        <dbReference type="Proteomes" id="UP000056252"/>
    </source>
</evidence>
<evidence type="ECO:0000259" key="5">
    <source>
        <dbReference type="PROSITE" id="PS51193"/>
    </source>
</evidence>
<evidence type="ECO:0000256" key="1">
    <source>
        <dbReference type="ARBA" id="ARBA00022741"/>
    </source>
</evidence>
<dbReference type="PROSITE" id="PS51193">
    <property type="entry name" value="HELICASE_ATP_BIND_2"/>
    <property type="match status" value="1"/>
</dbReference>
<dbReference type="Proteomes" id="UP000056252">
    <property type="component" value="Chromosome"/>
</dbReference>
<organism evidence="7 8">
    <name type="scientific">Hoylesella enoeca</name>
    <dbReference type="NCBI Taxonomy" id="76123"/>
    <lineage>
        <taxon>Bacteria</taxon>
        <taxon>Pseudomonadati</taxon>
        <taxon>Bacteroidota</taxon>
        <taxon>Bacteroidia</taxon>
        <taxon>Bacteroidales</taxon>
        <taxon>Prevotellaceae</taxon>
        <taxon>Hoylesella</taxon>
    </lineage>
</organism>
<dbReference type="GO" id="GO:0005524">
    <property type="term" value="F:ATP binding"/>
    <property type="evidence" value="ECO:0007669"/>
    <property type="project" value="UniProtKB-KW"/>
</dbReference>
<keyword evidence="3" id="KW-0067">ATP-binding</keyword>
<dbReference type="RefSeq" id="WP_025066563.1">
    <property type="nucleotide sequence ID" value="NZ_CP013195.1"/>
</dbReference>
<keyword evidence="1" id="KW-0547">Nucleotide-binding</keyword>
<dbReference type="PROSITE" id="PS51194">
    <property type="entry name" value="HELICASE_CTER"/>
    <property type="match status" value="1"/>
</dbReference>
<evidence type="ECO:0000259" key="4">
    <source>
        <dbReference type="PROSITE" id="PS51192"/>
    </source>
</evidence>
<name>A0A0S2KHM9_9BACT</name>
<keyword evidence="7" id="KW-0540">Nuclease</keyword>
<feature type="domain" description="Helicase ATP-binding" evidence="5">
    <location>
        <begin position="126"/>
        <end position="404"/>
    </location>
</feature>
<dbReference type="InterPro" id="IPR001650">
    <property type="entry name" value="Helicase_C-like"/>
</dbReference>
<dbReference type="Pfam" id="PF04851">
    <property type="entry name" value="ResIII"/>
    <property type="match status" value="1"/>
</dbReference>
<evidence type="ECO:0000313" key="7">
    <source>
        <dbReference type="EMBL" id="ALO47821.1"/>
    </source>
</evidence>
<dbReference type="InterPro" id="IPR006935">
    <property type="entry name" value="Helicase/UvrB_N"/>
</dbReference>
<dbReference type="PROSITE" id="PS51192">
    <property type="entry name" value="HELICASE_ATP_BIND_1"/>
    <property type="match status" value="1"/>
</dbReference>
<dbReference type="SMART" id="SM00490">
    <property type="entry name" value="HELICc"/>
    <property type="match status" value="1"/>
</dbReference>
<dbReference type="GO" id="GO:0005829">
    <property type="term" value="C:cytosol"/>
    <property type="evidence" value="ECO:0007669"/>
    <property type="project" value="TreeGrafter"/>
</dbReference>
<keyword evidence="8" id="KW-1185">Reference proteome</keyword>
<dbReference type="KEGG" id="peo:AS203_00785"/>
<evidence type="ECO:0000256" key="2">
    <source>
        <dbReference type="ARBA" id="ARBA00022801"/>
    </source>
</evidence>
<dbReference type="SMART" id="SM00487">
    <property type="entry name" value="DEXDc"/>
    <property type="match status" value="1"/>
</dbReference>
<dbReference type="SUPFAM" id="SSF52540">
    <property type="entry name" value="P-loop containing nucleoside triphosphate hydrolases"/>
    <property type="match status" value="1"/>
</dbReference>
<sequence length="1097" mass="125782">MCNLFPDEQVAVDFSVKIPIFIGKNKKTYYIGKEKGILKKYEGNAFSGYEFHTIHGFVYFLSKNKDKYPTESYNAVFYLQLEKEQELTLEAIQSCKKKLLVGKHPSVSKIVSSWYNGFQYKQEKQNESGTIVQYGLRPPQIGALHSILAHWSISNKSALVVMPTGTGKTETMLCLSIANQNEKTLVIVPTDSLRTQISNKFIELGILKTEPFEIVANSVLYPKVSVLKTTIETVEDAKKILDANVIVSTPQILTNLLKTGKSNIFNLIVQQCNNLIVDEAHHIAAKTWKEIKLKFEVAEKPVLLFTATPFRNDGGRIEGEIIYNYPLSLAQRDKYYEKITFIPIVDFNPATADEKIAEKAIDTLKRDLEAGYDHILMARVDERKKAEEIYEQIYKKHSKYSPVLIHSGISKVSQREILEGIKEKRHRIIVCVDMLGEGFDLPQLKICAMHEMHKNITTSFQFIGRFTRTTGSNLGTATVIANIVDNRFKGVLNELYRKDSDWDKIISQSNEDIIGSIVKEESFFKNFSDVPIPHKIPLRNIMPAMSTVVFKLYDSNVFWRPEKYIDYFKNKKYETVAVEHTKKNLQVIIARNTEKVAWGKIDDLINTEYDLYIAYLNPEQKLLYINSSNNGSTHDKLAEALVGKNISLYNESDIYRVLHNVFQLELFNLGLKSHLDGPISFTMYAGNGIVKGLSEIDKGMHSSNLFGTGYEDGEKITIGCSNKGRVWTKLVKSIPDYCEWCDKIGSKLLDERIDTKNIFDFIQKPERISTFPSGKVPISIKWNEKFYYDPLSAIDDSNLLIDHNIELVAYTSNTIDFDIITGNSISSYKLELDEDKNGRGYKYSLIKGNPIIVSQRKESKDIIDLFFEYPPIIWFQDNSKMYNDLFFLFNYKSPIFDTKKILVYNWDGVDITKESQKKTKQEDSIQYRILELLKKEPEYDIIFDDDDANEASDIIAIKGYQSEHNKLIFELYHCKFSSNKKPGGRLKDLYEVCGQAQRSYHWRHNAIELLKHMNRRNSTRLTQGGPSRFEKGGDNELLIIQNMLSSSYCDIEFHIYVVQPGIEKNKLVNSPGSLSLLGATDLLLKRTGNEFYIIINK</sequence>
<dbReference type="Pfam" id="PF00271">
    <property type="entry name" value="Helicase_C"/>
    <property type="match status" value="1"/>
</dbReference>
<protein>
    <submittedName>
        <fullName evidence="7">Restriction endonuclease subunit R</fullName>
    </submittedName>
</protein>
<keyword evidence="2" id="KW-0378">Hydrolase</keyword>
<gene>
    <name evidence="7" type="ORF">AS203_00785</name>
</gene>
<accession>A0A0S2KHM9</accession>
<dbReference type="GO" id="GO:0004519">
    <property type="term" value="F:endonuclease activity"/>
    <property type="evidence" value="ECO:0007669"/>
    <property type="project" value="UniProtKB-KW"/>
</dbReference>
<dbReference type="EMBL" id="CP013195">
    <property type="protein sequence ID" value="ALO47821.1"/>
    <property type="molecule type" value="Genomic_DNA"/>
</dbReference>
<dbReference type="PANTHER" id="PTHR47396:SF1">
    <property type="entry name" value="ATP-DEPENDENT HELICASE IRC3-RELATED"/>
    <property type="match status" value="1"/>
</dbReference>
<dbReference type="InterPro" id="IPR050742">
    <property type="entry name" value="Helicase_Restrict-Modif_Enz"/>
</dbReference>
<dbReference type="PANTHER" id="PTHR47396">
    <property type="entry name" value="TYPE I RESTRICTION ENZYME ECOKI R PROTEIN"/>
    <property type="match status" value="1"/>
</dbReference>
<dbReference type="OrthoDB" id="9759819at2"/>
<dbReference type="AlphaFoldDB" id="A0A0S2KHM9"/>
<evidence type="ECO:0000256" key="3">
    <source>
        <dbReference type="ARBA" id="ARBA00022840"/>
    </source>
</evidence>
<evidence type="ECO:0000259" key="6">
    <source>
        <dbReference type="PROSITE" id="PS51194"/>
    </source>
</evidence>
<dbReference type="CDD" id="cd17926">
    <property type="entry name" value="DEXHc_RE"/>
    <property type="match status" value="1"/>
</dbReference>
<dbReference type="STRING" id="76123.AS203_00785"/>
<dbReference type="InterPro" id="IPR027417">
    <property type="entry name" value="P-loop_NTPase"/>
</dbReference>
<dbReference type="GO" id="GO:0016787">
    <property type="term" value="F:hydrolase activity"/>
    <property type="evidence" value="ECO:0007669"/>
    <property type="project" value="UniProtKB-KW"/>
</dbReference>
<dbReference type="GO" id="GO:0003677">
    <property type="term" value="F:DNA binding"/>
    <property type="evidence" value="ECO:0007669"/>
    <property type="project" value="InterPro"/>
</dbReference>
<dbReference type="Gene3D" id="3.40.50.300">
    <property type="entry name" value="P-loop containing nucleotide triphosphate hydrolases"/>
    <property type="match status" value="2"/>
</dbReference>
<feature type="domain" description="Helicase C-terminal" evidence="6">
    <location>
        <begin position="360"/>
        <end position="513"/>
    </location>
</feature>
<dbReference type="InterPro" id="IPR014013">
    <property type="entry name" value="Helic_SF1/SF2_ATP-bd_DinG/Rad3"/>
</dbReference>